<evidence type="ECO:0000313" key="2">
    <source>
        <dbReference type="EMBL" id="CAA2972268.1"/>
    </source>
</evidence>
<keyword evidence="3" id="KW-1185">Reference proteome</keyword>
<organism evidence="2 3">
    <name type="scientific">Olea europaea subsp. europaea</name>
    <dbReference type="NCBI Taxonomy" id="158383"/>
    <lineage>
        <taxon>Eukaryota</taxon>
        <taxon>Viridiplantae</taxon>
        <taxon>Streptophyta</taxon>
        <taxon>Embryophyta</taxon>
        <taxon>Tracheophyta</taxon>
        <taxon>Spermatophyta</taxon>
        <taxon>Magnoliopsida</taxon>
        <taxon>eudicotyledons</taxon>
        <taxon>Gunneridae</taxon>
        <taxon>Pentapetalae</taxon>
        <taxon>asterids</taxon>
        <taxon>lamiids</taxon>
        <taxon>Lamiales</taxon>
        <taxon>Oleaceae</taxon>
        <taxon>Oleeae</taxon>
        <taxon>Olea</taxon>
    </lineage>
</organism>
<accession>A0A8S0R2D8</accession>
<feature type="region of interest" description="Disordered" evidence="1">
    <location>
        <begin position="110"/>
        <end position="166"/>
    </location>
</feature>
<comment type="caution">
    <text evidence="2">The sequence shown here is derived from an EMBL/GenBank/DDBJ whole genome shotgun (WGS) entry which is preliminary data.</text>
</comment>
<evidence type="ECO:0000313" key="3">
    <source>
        <dbReference type="Proteomes" id="UP000594638"/>
    </source>
</evidence>
<evidence type="ECO:0000256" key="1">
    <source>
        <dbReference type="SAM" id="MobiDB-lite"/>
    </source>
</evidence>
<dbReference type="Gramene" id="OE9A109265T1">
    <property type="protein sequence ID" value="OE9A109265C1"/>
    <property type="gene ID" value="OE9A109265"/>
</dbReference>
<sequence length="272" mass="30602">MKFGMKYPDVIPRMVAWEMPKRLTSAAIENVLNSKELEVNSTLIPTEAELEEAYWKELKPIMEKDENVSHHSEGDEAEQDADPQHAYHEELVELAVAGRFHPTTSAFDGATSSTAYVPENEPKDGLEKEVRFDDVTNVHAAERNVDLPEEDSKLEEGEEVRGKNVGRKELKIEPGFDNVRDVSAAELNVEAREENPKLEEEVRGKNVGGKDLKKEAGSGNDIDEQENEKMIKESVGKEIILEEEHPDVEKGIVDFVTHEKHDVDTNESTQSI</sequence>
<dbReference type="Proteomes" id="UP000594638">
    <property type="component" value="Unassembled WGS sequence"/>
</dbReference>
<dbReference type="AlphaFoldDB" id="A0A8S0R2D8"/>
<reference evidence="2 3" key="1">
    <citation type="submission" date="2019-12" db="EMBL/GenBank/DDBJ databases">
        <authorList>
            <person name="Alioto T."/>
            <person name="Alioto T."/>
            <person name="Gomez Garrido J."/>
        </authorList>
    </citation>
    <scope>NUCLEOTIDE SEQUENCE [LARGE SCALE GENOMIC DNA]</scope>
</reference>
<feature type="compositionally biased region" description="Basic and acidic residues" evidence="1">
    <location>
        <begin position="120"/>
        <end position="166"/>
    </location>
</feature>
<feature type="compositionally biased region" description="Basic and acidic residues" evidence="1">
    <location>
        <begin position="191"/>
        <end position="216"/>
    </location>
</feature>
<gene>
    <name evidence="2" type="ORF">OLEA9_A109265</name>
</gene>
<dbReference type="EMBL" id="CACTIH010002045">
    <property type="protein sequence ID" value="CAA2972268.1"/>
    <property type="molecule type" value="Genomic_DNA"/>
</dbReference>
<protein>
    <submittedName>
        <fullName evidence="2">Uncharacterized protein</fullName>
    </submittedName>
</protein>
<proteinExistence type="predicted"/>
<name>A0A8S0R2D8_OLEEU</name>
<feature type="region of interest" description="Disordered" evidence="1">
    <location>
        <begin position="191"/>
        <end position="228"/>
    </location>
</feature>